<accession>A0A410FTI8</accession>
<dbReference type="KEGG" id="bih:BIP78_0557"/>
<evidence type="ECO:0000313" key="1">
    <source>
        <dbReference type="EMBL" id="QAA76323.1"/>
    </source>
</evidence>
<dbReference type="AlphaFoldDB" id="A0A410FTI8"/>
<protein>
    <submittedName>
        <fullName evidence="1">Uncharacterized protein</fullName>
    </submittedName>
</protein>
<dbReference type="EMBL" id="CP034928">
    <property type="protein sequence ID" value="QAA76323.1"/>
    <property type="molecule type" value="Genomic_DNA"/>
</dbReference>
<reference evidence="2" key="1">
    <citation type="submission" date="2018-12" db="EMBL/GenBank/DDBJ databases">
        <title>Complete genome sequence of an uncultured bacterium of the candidate phylum Bipolaricaulota.</title>
        <authorList>
            <person name="Kadnikov V.V."/>
            <person name="Mardanov A.V."/>
            <person name="Beletsky A.V."/>
            <person name="Frank Y.A."/>
            <person name="Karnachuk O.V."/>
            <person name="Ravin N.V."/>
        </authorList>
    </citation>
    <scope>NUCLEOTIDE SEQUENCE [LARGE SCALE GENOMIC DNA]</scope>
</reference>
<sequence length="50" mass="5596">MPPRGALRSPRTWDGLPVRGSSVEPALRRLGFTAEPDALVLYRRYGTERA</sequence>
<dbReference type="Proteomes" id="UP000287233">
    <property type="component" value="Chromosome"/>
</dbReference>
<organism evidence="1 2">
    <name type="scientific">Bipolaricaulis sibiricus</name>
    <dbReference type="NCBI Taxonomy" id="2501609"/>
    <lineage>
        <taxon>Bacteria</taxon>
        <taxon>Candidatus Bipolaricaulota</taxon>
        <taxon>Candidatus Bipolaricaulia</taxon>
        <taxon>Candidatus Bipolaricaulales</taxon>
        <taxon>Candidatus Bipolaricaulaceae</taxon>
        <taxon>Candidatus Bipolaricaulis</taxon>
    </lineage>
</organism>
<proteinExistence type="predicted"/>
<name>A0A410FTI8_BIPS1</name>
<gene>
    <name evidence="1" type="ORF">BIP78_0557</name>
</gene>
<evidence type="ECO:0000313" key="2">
    <source>
        <dbReference type="Proteomes" id="UP000287233"/>
    </source>
</evidence>